<proteinExistence type="predicted"/>
<feature type="compositionally biased region" description="Acidic residues" evidence="1">
    <location>
        <begin position="284"/>
        <end position="298"/>
    </location>
</feature>
<keyword evidence="3" id="KW-1185">Reference proteome</keyword>
<dbReference type="EMBL" id="SPLM01000073">
    <property type="protein sequence ID" value="TMW62635.1"/>
    <property type="molecule type" value="Genomic_DNA"/>
</dbReference>
<comment type="caution">
    <text evidence="2">The sequence shown here is derived from an EMBL/GenBank/DDBJ whole genome shotgun (WGS) entry which is preliminary data.</text>
</comment>
<organism evidence="2 3">
    <name type="scientific">Pythium oligandrum</name>
    <name type="common">Mycoparasitic fungus</name>
    <dbReference type="NCBI Taxonomy" id="41045"/>
    <lineage>
        <taxon>Eukaryota</taxon>
        <taxon>Sar</taxon>
        <taxon>Stramenopiles</taxon>
        <taxon>Oomycota</taxon>
        <taxon>Peronosporomycetes</taxon>
        <taxon>Pythiales</taxon>
        <taxon>Pythiaceae</taxon>
        <taxon>Pythium</taxon>
    </lineage>
</organism>
<protein>
    <submittedName>
        <fullName evidence="2">Uncharacterized protein</fullName>
    </submittedName>
</protein>
<dbReference type="AlphaFoldDB" id="A0A8K1CG79"/>
<evidence type="ECO:0000313" key="3">
    <source>
        <dbReference type="Proteomes" id="UP000794436"/>
    </source>
</evidence>
<dbReference type="Proteomes" id="UP000794436">
    <property type="component" value="Unassembled WGS sequence"/>
</dbReference>
<gene>
    <name evidence="2" type="ORF">Poli38472_005253</name>
</gene>
<feature type="compositionally biased region" description="Acidic residues" evidence="1">
    <location>
        <begin position="307"/>
        <end position="318"/>
    </location>
</feature>
<dbReference type="SUPFAM" id="SSF47473">
    <property type="entry name" value="EF-hand"/>
    <property type="match status" value="1"/>
</dbReference>
<dbReference type="InterPro" id="IPR011992">
    <property type="entry name" value="EF-hand-dom_pair"/>
</dbReference>
<sequence length="443" mass="47604">MGTTVSSPAPLASPFQRLSAWDMKAAKRLLADYKEKDLDFGLDAQGLAEIVHGDKEWAEAIIDAFGGTNGIVNALAFICGACLVSTGPALEKANLVFDTLDFDATEQISMDEMTIVFLCCARGFCVMSGVGTVPSDEELENVTLQAYRELSKNTGQGVSKAEFTKWTLRFLHGAPTASSHADASLEDMMLQFGIVPPPPAKSLADQVLSEMATEATENNEEIANVEAEAMENDVEAPLAHDAEQVVASDENPVVETTEQEEHNQEASVQSPGPDLQREASGTNEPEESGGEYAVEFDTETPRFDAVEANDEEFIEAEGDASAPYDLEAEASDEVAHEANDVAPEDFPHDGSLQQSPEPAPLEMSDENPFDLNAFDTYDYTGDQYDSSSGLPPPELDQEEVVEPSDINDEQPPLDEGLQPTDGSSPAEEEASTVGDDVNHNSNV</sequence>
<accession>A0A8K1CG79</accession>
<evidence type="ECO:0000313" key="2">
    <source>
        <dbReference type="EMBL" id="TMW62635.1"/>
    </source>
</evidence>
<dbReference type="OrthoDB" id="205893at2759"/>
<reference evidence="2" key="1">
    <citation type="submission" date="2019-03" db="EMBL/GenBank/DDBJ databases">
        <title>Long read genome sequence of the mycoparasitic Pythium oligandrum ATCC 38472 isolated from sugarbeet rhizosphere.</title>
        <authorList>
            <person name="Gaulin E."/>
        </authorList>
    </citation>
    <scope>NUCLEOTIDE SEQUENCE</scope>
    <source>
        <strain evidence="2">ATCC 38472_TT</strain>
    </source>
</reference>
<feature type="region of interest" description="Disordered" evidence="1">
    <location>
        <begin position="253"/>
        <end position="443"/>
    </location>
</feature>
<feature type="compositionally biased region" description="Acidic residues" evidence="1">
    <location>
        <begin position="395"/>
        <end position="412"/>
    </location>
</feature>
<dbReference type="Gene3D" id="1.10.238.10">
    <property type="entry name" value="EF-hand"/>
    <property type="match status" value="1"/>
</dbReference>
<evidence type="ECO:0000256" key="1">
    <source>
        <dbReference type="SAM" id="MobiDB-lite"/>
    </source>
</evidence>
<name>A0A8K1CG79_PYTOL</name>